<dbReference type="Gene3D" id="3.90.1570.10">
    <property type="entry name" value="tt1808, chain A"/>
    <property type="match status" value="1"/>
</dbReference>
<dbReference type="Pfam" id="PF05685">
    <property type="entry name" value="Uma2"/>
    <property type="match status" value="1"/>
</dbReference>
<dbReference type="InterPro" id="IPR011335">
    <property type="entry name" value="Restrct_endonuc-II-like"/>
</dbReference>
<organism evidence="2 3">
    <name type="scientific">Vasconcelosia minhoensis LEGE 07310</name>
    <dbReference type="NCBI Taxonomy" id="915328"/>
    <lineage>
        <taxon>Bacteria</taxon>
        <taxon>Bacillati</taxon>
        <taxon>Cyanobacteriota</taxon>
        <taxon>Cyanophyceae</taxon>
        <taxon>Nodosilineales</taxon>
        <taxon>Cymatolegaceae</taxon>
        <taxon>Vasconcelosia</taxon>
        <taxon>Vasconcelosia minhoensis</taxon>
    </lineage>
</organism>
<accession>A0A8J7DME8</accession>
<proteinExistence type="predicted"/>
<keyword evidence="2" id="KW-0540">Nuclease</keyword>
<sequence length="103" mass="11611">MAIAANQPITLESYLDYDDGTDTRYELMDGILVELGAESEINVLIEGYLFSIFLNFLPHYCIRRGTEIEVSAKRANTRYPDLMVLSESGVAAYSQRLRQDIVG</sequence>
<dbReference type="EMBL" id="JADEXG010000036">
    <property type="protein sequence ID" value="MBE9078606.1"/>
    <property type="molecule type" value="Genomic_DNA"/>
</dbReference>
<evidence type="ECO:0000313" key="2">
    <source>
        <dbReference type="EMBL" id="MBE9078606.1"/>
    </source>
</evidence>
<reference evidence="2" key="1">
    <citation type="submission" date="2020-10" db="EMBL/GenBank/DDBJ databases">
        <authorList>
            <person name="Castelo-Branco R."/>
            <person name="Eusebio N."/>
            <person name="Adriana R."/>
            <person name="Vieira A."/>
            <person name="Brugerolle De Fraissinette N."/>
            <person name="Rezende De Castro R."/>
            <person name="Schneider M.P."/>
            <person name="Vasconcelos V."/>
            <person name="Leao P.N."/>
        </authorList>
    </citation>
    <scope>NUCLEOTIDE SEQUENCE</scope>
    <source>
        <strain evidence="2">LEGE 07310</strain>
    </source>
</reference>
<protein>
    <submittedName>
        <fullName evidence="2">Uma2 family endonuclease</fullName>
    </submittedName>
</protein>
<feature type="domain" description="Putative restriction endonuclease" evidence="1">
    <location>
        <begin position="11"/>
        <end position="94"/>
    </location>
</feature>
<dbReference type="InterPro" id="IPR012296">
    <property type="entry name" value="Nuclease_put_TT1808"/>
</dbReference>
<dbReference type="AlphaFoldDB" id="A0A8J7DME8"/>
<evidence type="ECO:0000313" key="3">
    <source>
        <dbReference type="Proteomes" id="UP000636505"/>
    </source>
</evidence>
<dbReference type="SUPFAM" id="SSF52980">
    <property type="entry name" value="Restriction endonuclease-like"/>
    <property type="match status" value="1"/>
</dbReference>
<dbReference type="RefSeq" id="WP_193908604.1">
    <property type="nucleotide sequence ID" value="NZ_JADEXG010000036.1"/>
</dbReference>
<dbReference type="InterPro" id="IPR008538">
    <property type="entry name" value="Uma2"/>
</dbReference>
<keyword evidence="2" id="KW-0255">Endonuclease</keyword>
<evidence type="ECO:0000259" key="1">
    <source>
        <dbReference type="Pfam" id="PF05685"/>
    </source>
</evidence>
<keyword evidence="3" id="KW-1185">Reference proteome</keyword>
<gene>
    <name evidence="2" type="ORF">IQ241_15105</name>
</gene>
<name>A0A8J7DME8_9CYAN</name>
<dbReference type="GO" id="GO:0004519">
    <property type="term" value="F:endonuclease activity"/>
    <property type="evidence" value="ECO:0007669"/>
    <property type="project" value="UniProtKB-KW"/>
</dbReference>
<keyword evidence="2" id="KW-0378">Hydrolase</keyword>
<dbReference type="Proteomes" id="UP000636505">
    <property type="component" value="Unassembled WGS sequence"/>
</dbReference>
<comment type="caution">
    <text evidence="2">The sequence shown here is derived from an EMBL/GenBank/DDBJ whole genome shotgun (WGS) entry which is preliminary data.</text>
</comment>